<evidence type="ECO:0000256" key="1">
    <source>
        <dbReference type="SAM" id="MobiDB-lite"/>
    </source>
</evidence>
<proteinExistence type="predicted"/>
<name>A0AAN9RRT4_PHACN</name>
<protein>
    <submittedName>
        <fullName evidence="2">Uncharacterized protein</fullName>
    </submittedName>
</protein>
<sequence>MSKSSHSEERTDLKSDKESRWTTRIPKPLHSTHQRHFPLSLTLAVASATVSAGNATVAGHRSPVPFSLQI</sequence>
<comment type="caution">
    <text evidence="2">The sequence shown here is derived from an EMBL/GenBank/DDBJ whole genome shotgun (WGS) entry which is preliminary data.</text>
</comment>
<gene>
    <name evidence="2" type="ORF">VNO80_03986</name>
</gene>
<dbReference type="EMBL" id="JAYMYR010000002">
    <property type="protein sequence ID" value="KAK7378543.1"/>
    <property type="molecule type" value="Genomic_DNA"/>
</dbReference>
<accession>A0AAN9RRT4</accession>
<evidence type="ECO:0000313" key="3">
    <source>
        <dbReference type="Proteomes" id="UP001374584"/>
    </source>
</evidence>
<feature type="compositionally biased region" description="Basic and acidic residues" evidence="1">
    <location>
        <begin position="1"/>
        <end position="21"/>
    </location>
</feature>
<organism evidence="2 3">
    <name type="scientific">Phaseolus coccineus</name>
    <name type="common">Scarlet runner bean</name>
    <name type="synonym">Phaseolus multiflorus</name>
    <dbReference type="NCBI Taxonomy" id="3886"/>
    <lineage>
        <taxon>Eukaryota</taxon>
        <taxon>Viridiplantae</taxon>
        <taxon>Streptophyta</taxon>
        <taxon>Embryophyta</taxon>
        <taxon>Tracheophyta</taxon>
        <taxon>Spermatophyta</taxon>
        <taxon>Magnoliopsida</taxon>
        <taxon>eudicotyledons</taxon>
        <taxon>Gunneridae</taxon>
        <taxon>Pentapetalae</taxon>
        <taxon>rosids</taxon>
        <taxon>fabids</taxon>
        <taxon>Fabales</taxon>
        <taxon>Fabaceae</taxon>
        <taxon>Papilionoideae</taxon>
        <taxon>50 kb inversion clade</taxon>
        <taxon>NPAAA clade</taxon>
        <taxon>indigoferoid/millettioid clade</taxon>
        <taxon>Phaseoleae</taxon>
        <taxon>Phaseolus</taxon>
    </lineage>
</organism>
<keyword evidence="3" id="KW-1185">Reference proteome</keyword>
<dbReference type="AlphaFoldDB" id="A0AAN9RRT4"/>
<evidence type="ECO:0000313" key="2">
    <source>
        <dbReference type="EMBL" id="KAK7378543.1"/>
    </source>
</evidence>
<reference evidence="2 3" key="1">
    <citation type="submission" date="2024-01" db="EMBL/GenBank/DDBJ databases">
        <title>The genomes of 5 underutilized Papilionoideae crops provide insights into root nodulation and disease resistanc.</title>
        <authorList>
            <person name="Jiang F."/>
        </authorList>
    </citation>
    <scope>NUCLEOTIDE SEQUENCE [LARGE SCALE GENOMIC DNA]</scope>
    <source>
        <strain evidence="2">JINMINGXINNONG_FW02</strain>
        <tissue evidence="2">Leaves</tissue>
    </source>
</reference>
<dbReference type="Proteomes" id="UP001374584">
    <property type="component" value="Unassembled WGS sequence"/>
</dbReference>
<feature type="region of interest" description="Disordered" evidence="1">
    <location>
        <begin position="1"/>
        <end position="33"/>
    </location>
</feature>